<dbReference type="Pfam" id="PF01053">
    <property type="entry name" value="Cys_Met_Meta_PP"/>
    <property type="match status" value="1"/>
</dbReference>
<dbReference type="InterPro" id="IPR000277">
    <property type="entry name" value="Cys/Met-Metab_PyrdxlP-dep_enz"/>
</dbReference>
<evidence type="ECO:0000256" key="5">
    <source>
        <dbReference type="ARBA" id="ARBA00022898"/>
    </source>
</evidence>
<dbReference type="CDD" id="cd00614">
    <property type="entry name" value="CGS_like"/>
    <property type="match status" value="1"/>
</dbReference>
<dbReference type="InterPro" id="IPR015424">
    <property type="entry name" value="PyrdxlP-dep_Trfase"/>
</dbReference>
<evidence type="ECO:0000256" key="2">
    <source>
        <dbReference type="ARBA" id="ARBA00005038"/>
    </source>
</evidence>
<evidence type="ECO:0000256" key="9">
    <source>
        <dbReference type="RuleBase" id="RU362118"/>
    </source>
</evidence>
<organism evidence="10 11">
    <name type="scientific">Mortierella alpina</name>
    <name type="common">Oleaginous fungus</name>
    <name type="synonym">Mortierella renispora</name>
    <dbReference type="NCBI Taxonomy" id="64518"/>
    <lineage>
        <taxon>Eukaryota</taxon>
        <taxon>Fungi</taxon>
        <taxon>Fungi incertae sedis</taxon>
        <taxon>Mucoromycota</taxon>
        <taxon>Mortierellomycotina</taxon>
        <taxon>Mortierellomycetes</taxon>
        <taxon>Mortierellales</taxon>
        <taxon>Mortierellaceae</taxon>
        <taxon>Mortierella</taxon>
    </lineage>
</organism>
<evidence type="ECO:0000313" key="10">
    <source>
        <dbReference type="EMBL" id="KAF9959699.1"/>
    </source>
</evidence>
<protein>
    <recommendedName>
        <fullName evidence="4">cystathionine gamma-lyase</fullName>
        <ecNumber evidence="4">4.4.1.1</ecNumber>
    </recommendedName>
    <alternativeName>
        <fullName evidence="7">Gamma-cystathionase</fullName>
    </alternativeName>
</protein>
<keyword evidence="11" id="KW-1185">Reference proteome</keyword>
<comment type="pathway">
    <text evidence="2">Amino-acid biosynthesis; L-cysteine biosynthesis; L-cysteine from L-homocysteine and L-serine: step 2/2.</text>
</comment>
<accession>A0A9P6M138</accession>
<sequence length="385" mass="41179">MSAKYFTDDHSDHILQAKFGTRAIHAGQHPDPVTGAVIPPLSLSTTFKQHSAGEYNGFDYSRSGNPSRLAFETAVAALEGAARGVAAAGGSHIVSVNDVYGGTYRYFTKVASALGVEVTFVDLADAANLASVIRPNTKLVWVETPTNPTLRLVDIKAVAEIAHKHNTKLVVDNTFMSPFFQNPLQLGADIVVHSVTKYINGHSDVVMGVALTSDDEIHTKLAFLQNSIGAVPSAFDCFLANRGLKTLHLRMRQHATNAQAIAEALEASPRVENVIYPGLPSHPQHALAKSQQKGFGGMISFRIKGDLATANAFLRNVKFFTLAESLGGVESLCELPATMTHGSVSPEDRATLGITENLIRLSVGIEDTEDLVQDVLAALEAAVKL</sequence>
<dbReference type="GO" id="GO:0030170">
    <property type="term" value="F:pyridoxal phosphate binding"/>
    <property type="evidence" value="ECO:0007669"/>
    <property type="project" value="InterPro"/>
</dbReference>
<dbReference type="Gene3D" id="3.90.1150.10">
    <property type="entry name" value="Aspartate Aminotransferase, domain 1"/>
    <property type="match status" value="1"/>
</dbReference>
<comment type="caution">
    <text evidence="10">The sequence shown here is derived from an EMBL/GenBank/DDBJ whole genome shotgun (WGS) entry which is preliminary data.</text>
</comment>
<evidence type="ECO:0000256" key="3">
    <source>
        <dbReference type="ARBA" id="ARBA00009077"/>
    </source>
</evidence>
<comment type="cofactor">
    <cofactor evidence="1 9">
        <name>pyridoxal 5'-phosphate</name>
        <dbReference type="ChEBI" id="CHEBI:597326"/>
    </cofactor>
</comment>
<dbReference type="FunFam" id="3.90.1150.10:FF:000008">
    <property type="entry name" value="Cystathionine gamma-synthase"/>
    <property type="match status" value="1"/>
</dbReference>
<dbReference type="PANTHER" id="PTHR11808:SF15">
    <property type="entry name" value="CYSTATHIONINE GAMMA-LYASE"/>
    <property type="match status" value="1"/>
</dbReference>
<dbReference type="PANTHER" id="PTHR11808">
    <property type="entry name" value="TRANS-SULFURATION ENZYME FAMILY MEMBER"/>
    <property type="match status" value="1"/>
</dbReference>
<evidence type="ECO:0000256" key="6">
    <source>
        <dbReference type="ARBA" id="ARBA00023192"/>
    </source>
</evidence>
<evidence type="ECO:0000313" key="11">
    <source>
        <dbReference type="Proteomes" id="UP000738359"/>
    </source>
</evidence>
<dbReference type="Gene3D" id="3.40.640.10">
    <property type="entry name" value="Type I PLP-dependent aspartate aminotransferase-like (Major domain)"/>
    <property type="match status" value="1"/>
</dbReference>
<evidence type="ECO:0000256" key="8">
    <source>
        <dbReference type="PIRSR" id="PIRSR001434-2"/>
    </source>
</evidence>
<dbReference type="InterPro" id="IPR015422">
    <property type="entry name" value="PyrdxlP-dep_Trfase_small"/>
</dbReference>
<dbReference type="GO" id="GO:0019343">
    <property type="term" value="P:cysteine biosynthetic process via cystathionine"/>
    <property type="evidence" value="ECO:0007669"/>
    <property type="project" value="TreeGrafter"/>
</dbReference>
<dbReference type="EC" id="4.4.1.1" evidence="4"/>
<dbReference type="GO" id="GO:0019346">
    <property type="term" value="P:transsulfuration"/>
    <property type="evidence" value="ECO:0007669"/>
    <property type="project" value="InterPro"/>
</dbReference>
<dbReference type="PIRSF" id="PIRSF001434">
    <property type="entry name" value="CGS"/>
    <property type="match status" value="1"/>
</dbReference>
<proteinExistence type="inferred from homology"/>
<feature type="modified residue" description="N6-(pyridoxal phosphate)lysine" evidence="8">
    <location>
        <position position="197"/>
    </location>
</feature>
<dbReference type="OrthoDB" id="3512640at2759"/>
<dbReference type="EMBL" id="JAAAHY010000660">
    <property type="protein sequence ID" value="KAF9959699.1"/>
    <property type="molecule type" value="Genomic_DNA"/>
</dbReference>
<reference evidence="10" key="1">
    <citation type="journal article" date="2020" name="Fungal Divers.">
        <title>Resolving the Mortierellaceae phylogeny through synthesis of multi-gene phylogenetics and phylogenomics.</title>
        <authorList>
            <person name="Vandepol N."/>
            <person name="Liber J."/>
            <person name="Desiro A."/>
            <person name="Na H."/>
            <person name="Kennedy M."/>
            <person name="Barry K."/>
            <person name="Grigoriev I.V."/>
            <person name="Miller A.N."/>
            <person name="O'Donnell K."/>
            <person name="Stajich J.E."/>
            <person name="Bonito G."/>
        </authorList>
    </citation>
    <scope>NUCLEOTIDE SEQUENCE</scope>
    <source>
        <strain evidence="10">CK1249</strain>
    </source>
</reference>
<keyword evidence="6" id="KW-0028">Amino-acid biosynthesis</keyword>
<keyword evidence="6" id="KW-0198">Cysteine biosynthesis</keyword>
<evidence type="ECO:0000256" key="7">
    <source>
        <dbReference type="ARBA" id="ARBA00029853"/>
    </source>
</evidence>
<comment type="similarity">
    <text evidence="3 9">Belongs to the trans-sulfuration enzymes family.</text>
</comment>
<evidence type="ECO:0000256" key="4">
    <source>
        <dbReference type="ARBA" id="ARBA00012085"/>
    </source>
</evidence>
<dbReference type="GO" id="GO:0005737">
    <property type="term" value="C:cytoplasm"/>
    <property type="evidence" value="ECO:0007669"/>
    <property type="project" value="TreeGrafter"/>
</dbReference>
<dbReference type="GO" id="GO:0004123">
    <property type="term" value="F:cystathionine gamma-lyase activity"/>
    <property type="evidence" value="ECO:0007669"/>
    <property type="project" value="TreeGrafter"/>
</dbReference>
<dbReference type="Proteomes" id="UP000738359">
    <property type="component" value="Unassembled WGS sequence"/>
</dbReference>
<name>A0A9P6M138_MORAP</name>
<evidence type="ECO:0000256" key="1">
    <source>
        <dbReference type="ARBA" id="ARBA00001933"/>
    </source>
</evidence>
<dbReference type="SUPFAM" id="SSF53383">
    <property type="entry name" value="PLP-dependent transferases"/>
    <property type="match status" value="1"/>
</dbReference>
<gene>
    <name evidence="10" type="ORF">BGZ70_008778</name>
</gene>
<dbReference type="FunFam" id="3.40.640.10:FF:000009">
    <property type="entry name" value="Cystathionine gamma-synthase homolog"/>
    <property type="match status" value="1"/>
</dbReference>
<keyword evidence="5 8" id="KW-0663">Pyridoxal phosphate</keyword>
<dbReference type="InterPro" id="IPR015421">
    <property type="entry name" value="PyrdxlP-dep_Trfase_major"/>
</dbReference>
<dbReference type="AlphaFoldDB" id="A0A9P6M138"/>